<keyword evidence="1" id="KW-0812">Transmembrane</keyword>
<sequence>MIKFFHHIRRSLINQNQMGKYFKYAIGEILLVVIGILIALQINNWNENNKLEAKTQDYYKQLLIDLNKDKVFAKNTIAKFQQQREDYNNYLKNFNKQNYTTSEMYNDLVALNLESFAINFNTNTIESLQNSGEIVLIPTHIRNALMNLKRKQEKISQDESLDNRGKTGITERLSLLIGSLNLKDRLENHENIKADLNLEKNKGQIILGLEAIQDWMRFSETKSIRLLNEMLKEIGTVEEQIQKEIK</sequence>
<comment type="caution">
    <text evidence="2">The sequence shown here is derived from an EMBL/GenBank/DDBJ whole genome shotgun (WGS) entry which is preliminary data.</text>
</comment>
<name>A0ABS7Y497_9FLAO</name>
<dbReference type="Proteomes" id="UP001198402">
    <property type="component" value="Unassembled WGS sequence"/>
</dbReference>
<keyword evidence="1" id="KW-0472">Membrane</keyword>
<organism evidence="2 3">
    <name type="scientific">Winogradskyella vincentii</name>
    <dbReference type="NCBI Taxonomy" id="2877122"/>
    <lineage>
        <taxon>Bacteria</taxon>
        <taxon>Pseudomonadati</taxon>
        <taxon>Bacteroidota</taxon>
        <taxon>Flavobacteriia</taxon>
        <taxon>Flavobacteriales</taxon>
        <taxon>Flavobacteriaceae</taxon>
        <taxon>Winogradskyella</taxon>
    </lineage>
</organism>
<dbReference type="RefSeq" id="WP_224479362.1">
    <property type="nucleotide sequence ID" value="NZ_JAIUJS010000011.1"/>
</dbReference>
<evidence type="ECO:0000256" key="1">
    <source>
        <dbReference type="SAM" id="Phobius"/>
    </source>
</evidence>
<proteinExistence type="predicted"/>
<evidence type="ECO:0000313" key="2">
    <source>
        <dbReference type="EMBL" id="MCA0154416.1"/>
    </source>
</evidence>
<keyword evidence="1" id="KW-1133">Transmembrane helix</keyword>
<evidence type="ECO:0000313" key="3">
    <source>
        <dbReference type="Proteomes" id="UP001198402"/>
    </source>
</evidence>
<gene>
    <name evidence="2" type="ORF">LBV24_14390</name>
</gene>
<keyword evidence="3" id="KW-1185">Reference proteome</keyword>
<dbReference type="EMBL" id="JAIUJS010000011">
    <property type="protein sequence ID" value="MCA0154416.1"/>
    <property type="molecule type" value="Genomic_DNA"/>
</dbReference>
<feature type="transmembrane region" description="Helical" evidence="1">
    <location>
        <begin position="21"/>
        <end position="42"/>
    </location>
</feature>
<dbReference type="InterPro" id="IPR045749">
    <property type="entry name" value="DUF6090"/>
</dbReference>
<reference evidence="3" key="1">
    <citation type="submission" date="2023-07" db="EMBL/GenBank/DDBJ databases">
        <authorList>
            <person name="Yue Y."/>
        </authorList>
    </citation>
    <scope>NUCLEOTIDE SEQUENCE [LARGE SCALE GENOMIC DNA]</scope>
    <source>
        <strain evidence="3">2Y89</strain>
    </source>
</reference>
<accession>A0ABS7Y497</accession>
<dbReference type="Pfam" id="PF19578">
    <property type="entry name" value="DUF6090"/>
    <property type="match status" value="1"/>
</dbReference>
<protein>
    <submittedName>
        <fullName evidence="2">Uncharacterized protein</fullName>
    </submittedName>
</protein>